<accession>A0ABD7HKS1</accession>
<sequence length="147" mass="16567">MGSQNWNMTGAADSEPDVLTHREASQLLGCDENTIRNRIKKEKRYRAVPGDARPALVYAREIREDRAELLRKLDAHESIPECNCMTNTFGTEIELQSLRDQVAQLRSELANAQEAARVLLLTDASKNDLLRQYLYPPTVAGASEQPR</sequence>
<protein>
    <submittedName>
        <fullName evidence="2">Uncharacterized protein</fullName>
    </submittedName>
</protein>
<feature type="coiled-coil region" evidence="1">
    <location>
        <begin position="59"/>
        <end position="122"/>
    </location>
</feature>
<comment type="caution">
    <text evidence="2">The sequence shown here is derived from an EMBL/GenBank/DDBJ whole genome shotgun (WGS) entry which is preliminary data.</text>
</comment>
<dbReference type="EMBL" id="QXBN01000016">
    <property type="protein sequence ID" value="RIT34780.1"/>
    <property type="molecule type" value="Genomic_DNA"/>
</dbReference>
<proteinExistence type="predicted"/>
<reference evidence="2 3" key="1">
    <citation type="submission" date="2018-08" db="EMBL/GenBank/DDBJ databases">
        <title>Linezolid Resistance in Mycobacterium abscessus: MIC Distribution and Comprehensive Investigation of Resistance Mechanisms.</title>
        <authorList>
            <person name="Ye M."/>
            <person name="Xu L."/>
            <person name="Zou Y."/>
            <person name="Li B."/>
            <person name="Guo Q."/>
            <person name="Zhang Y."/>
            <person name="Zhan M."/>
            <person name="Xu B."/>
            <person name="Yu F."/>
            <person name="Zhang Z."/>
            <person name="Chu H."/>
        </authorList>
    </citation>
    <scope>NUCLEOTIDE SEQUENCE [LARGE SCALE GENOMIC DNA]</scope>
    <source>
        <strain evidence="2 3">G143</strain>
    </source>
</reference>
<organism evidence="2 3">
    <name type="scientific">Mycobacteroides abscessus</name>
    <dbReference type="NCBI Taxonomy" id="36809"/>
    <lineage>
        <taxon>Bacteria</taxon>
        <taxon>Bacillati</taxon>
        <taxon>Actinomycetota</taxon>
        <taxon>Actinomycetes</taxon>
        <taxon>Mycobacteriales</taxon>
        <taxon>Mycobacteriaceae</taxon>
        <taxon>Mycobacteroides</taxon>
    </lineage>
</organism>
<name>A0ABD7HKS1_9MYCO</name>
<gene>
    <name evidence="2" type="ORF">D2E76_19380</name>
</gene>
<dbReference type="Proteomes" id="UP000284557">
    <property type="component" value="Unassembled WGS sequence"/>
</dbReference>
<keyword evidence="1" id="KW-0175">Coiled coil</keyword>
<evidence type="ECO:0000313" key="3">
    <source>
        <dbReference type="Proteomes" id="UP000284557"/>
    </source>
</evidence>
<evidence type="ECO:0000256" key="1">
    <source>
        <dbReference type="SAM" id="Coils"/>
    </source>
</evidence>
<dbReference type="AlphaFoldDB" id="A0ABD7HKS1"/>
<evidence type="ECO:0000313" key="2">
    <source>
        <dbReference type="EMBL" id="RIT34780.1"/>
    </source>
</evidence>